<dbReference type="EMBL" id="CM056816">
    <property type="protein sequence ID" value="KAJ8632932.1"/>
    <property type="molecule type" value="Genomic_DNA"/>
</dbReference>
<gene>
    <name evidence="1" type="ORF">MRB53_026268</name>
</gene>
<proteinExistence type="predicted"/>
<evidence type="ECO:0000313" key="1">
    <source>
        <dbReference type="EMBL" id="KAJ8632932.1"/>
    </source>
</evidence>
<sequence>MGEALVGSQASISRINVTLVKMVNEASADIPDWETYEQSTLNEISLTCLPPIKFGFGAVGYLTVTAVDSGSKALEFLGIHDEQGTSPSGSSESQVLKA</sequence>
<evidence type="ECO:0000313" key="2">
    <source>
        <dbReference type="Proteomes" id="UP001234297"/>
    </source>
</evidence>
<organism evidence="1 2">
    <name type="scientific">Persea americana</name>
    <name type="common">Avocado</name>
    <dbReference type="NCBI Taxonomy" id="3435"/>
    <lineage>
        <taxon>Eukaryota</taxon>
        <taxon>Viridiplantae</taxon>
        <taxon>Streptophyta</taxon>
        <taxon>Embryophyta</taxon>
        <taxon>Tracheophyta</taxon>
        <taxon>Spermatophyta</taxon>
        <taxon>Magnoliopsida</taxon>
        <taxon>Magnoliidae</taxon>
        <taxon>Laurales</taxon>
        <taxon>Lauraceae</taxon>
        <taxon>Persea</taxon>
    </lineage>
</organism>
<comment type="caution">
    <text evidence="1">The sequence shown here is derived from an EMBL/GenBank/DDBJ whole genome shotgun (WGS) entry which is preliminary data.</text>
</comment>
<dbReference type="Proteomes" id="UP001234297">
    <property type="component" value="Chromosome 8"/>
</dbReference>
<accession>A0ACC2LHR0</accession>
<reference evidence="1 2" key="1">
    <citation type="journal article" date="2022" name="Hortic Res">
        <title>A haplotype resolved chromosomal level avocado genome allows analysis of novel avocado genes.</title>
        <authorList>
            <person name="Nath O."/>
            <person name="Fletcher S.J."/>
            <person name="Hayward A."/>
            <person name="Shaw L.M."/>
            <person name="Masouleh A.K."/>
            <person name="Furtado A."/>
            <person name="Henry R.J."/>
            <person name="Mitter N."/>
        </authorList>
    </citation>
    <scope>NUCLEOTIDE SEQUENCE [LARGE SCALE GENOMIC DNA]</scope>
    <source>
        <strain evidence="2">cv. Hass</strain>
    </source>
</reference>
<name>A0ACC2LHR0_PERAE</name>
<keyword evidence="2" id="KW-1185">Reference proteome</keyword>
<protein>
    <submittedName>
        <fullName evidence="1">Uncharacterized protein</fullName>
    </submittedName>
</protein>